<comment type="similarity">
    <text evidence="1">Belongs to the bacterial ribosomal protein bS16 family.</text>
</comment>
<dbReference type="PANTHER" id="PTHR12919">
    <property type="entry name" value="30S RIBOSOMAL PROTEIN S16"/>
    <property type="match status" value="1"/>
</dbReference>
<dbReference type="FunCoup" id="Q750G6">
    <property type="interactions" value="798"/>
</dbReference>
<dbReference type="STRING" id="284811.Q750G6"/>
<accession>Q750G6</accession>
<sequence>MGKGLVRIRLARFGRRHSPVYNIVVANAHKATTRKPIEVIGTYDPIPSPLTREEVRAGVVPTKDIQLDFDRAKYWIGVGAQPSETVTRLLKKCGILPPEWGRSYSSTKVVEPVKEVVE</sequence>
<dbReference type="GO" id="GO:0003735">
    <property type="term" value="F:structural constituent of ribosome"/>
    <property type="evidence" value="ECO:0000318"/>
    <property type="project" value="GO_Central"/>
</dbReference>
<evidence type="ECO:0000256" key="1">
    <source>
        <dbReference type="ARBA" id="ARBA00006668"/>
    </source>
</evidence>
<dbReference type="Proteomes" id="UP000000591">
    <property type="component" value="Chromosome VII"/>
</dbReference>
<dbReference type="GO" id="GO:0006412">
    <property type="term" value="P:translation"/>
    <property type="evidence" value="ECO:0007669"/>
    <property type="project" value="InterPro"/>
</dbReference>
<evidence type="ECO:0000313" key="4">
    <source>
        <dbReference type="EMBL" id="AAS54477.2"/>
    </source>
</evidence>
<dbReference type="AlphaFoldDB" id="Q750G6"/>
<dbReference type="HOGENOM" id="CLU_100590_2_2_1"/>
<keyword evidence="5" id="KW-1185">Reference proteome</keyword>
<evidence type="ECO:0000256" key="3">
    <source>
        <dbReference type="ARBA" id="ARBA00023274"/>
    </source>
</evidence>
<gene>
    <name evidence="4" type="ORF">AGOS_AGL013W</name>
</gene>
<dbReference type="PROSITE" id="PS00732">
    <property type="entry name" value="RIBOSOMAL_S16"/>
    <property type="match status" value="1"/>
</dbReference>
<name>Q750G6_EREGS</name>
<dbReference type="NCBIfam" id="TIGR00002">
    <property type="entry name" value="S16"/>
    <property type="match status" value="1"/>
</dbReference>
<dbReference type="InterPro" id="IPR023803">
    <property type="entry name" value="Ribosomal_bS16_dom_sf"/>
</dbReference>
<dbReference type="InterPro" id="IPR020592">
    <property type="entry name" value="Ribosomal_bS16_CS"/>
</dbReference>
<evidence type="ECO:0000256" key="2">
    <source>
        <dbReference type="ARBA" id="ARBA00022980"/>
    </source>
</evidence>
<reference evidence="4 5" key="1">
    <citation type="journal article" date="2004" name="Science">
        <title>The Ashbya gossypii genome as a tool for mapping the ancient Saccharomyces cerevisiae genome.</title>
        <authorList>
            <person name="Dietrich F.S."/>
            <person name="Voegeli S."/>
            <person name="Brachat S."/>
            <person name="Lerch A."/>
            <person name="Gates K."/>
            <person name="Steiner S."/>
            <person name="Mohr C."/>
            <person name="Pohlmann R."/>
            <person name="Luedi P."/>
            <person name="Choi S."/>
            <person name="Wing R.A."/>
            <person name="Flavier A."/>
            <person name="Gaffney T.D."/>
            <person name="Philippsen P."/>
        </authorList>
    </citation>
    <scope>NUCLEOTIDE SEQUENCE [LARGE SCALE GENOMIC DNA]</scope>
    <source>
        <strain evidence="5">ATCC 10895 / CBS 109.51 / FGSC 9923 / NRRL Y-1056</strain>
    </source>
</reference>
<dbReference type="HAMAP" id="MF_00385">
    <property type="entry name" value="Ribosomal_bS16"/>
    <property type="match status" value="1"/>
</dbReference>
<keyword evidence="3" id="KW-0687">Ribonucleoprotein</keyword>
<dbReference type="FunFam" id="3.30.1320.10:FF:000013">
    <property type="entry name" value="Mitochondrial ribosomal protein"/>
    <property type="match status" value="1"/>
</dbReference>
<reference evidence="5" key="2">
    <citation type="journal article" date="2013" name="G3 (Bethesda)">
        <title>Genomes of Ashbya fungi isolated from insects reveal four mating-type loci, numerous translocations, lack of transposons, and distinct gene duplications.</title>
        <authorList>
            <person name="Dietrich F.S."/>
            <person name="Voegeli S."/>
            <person name="Kuo S."/>
            <person name="Philippsen P."/>
        </authorList>
    </citation>
    <scope>GENOME REANNOTATION</scope>
    <source>
        <strain evidence="5">ATCC 10895 / CBS 109.51 / FGSC 9923 / NRRL Y-1056</strain>
    </source>
</reference>
<dbReference type="GO" id="GO:0005763">
    <property type="term" value="C:mitochondrial small ribosomal subunit"/>
    <property type="evidence" value="ECO:0000318"/>
    <property type="project" value="GO_Central"/>
</dbReference>
<dbReference type="KEGG" id="ago:AGOS_AGL013W"/>
<keyword evidence="2" id="KW-0689">Ribosomal protein</keyword>
<dbReference type="PANTHER" id="PTHR12919:SF20">
    <property type="entry name" value="SMALL RIBOSOMAL SUBUNIT PROTEIN BS16M"/>
    <property type="match status" value="1"/>
</dbReference>
<evidence type="ECO:0000313" key="5">
    <source>
        <dbReference type="Proteomes" id="UP000000591"/>
    </source>
</evidence>
<dbReference type="RefSeq" id="NP_986653.2">
    <property type="nucleotide sequence ID" value="NM_211715.2"/>
</dbReference>
<proteinExistence type="inferred from homology"/>
<dbReference type="GeneID" id="4622952"/>
<dbReference type="eggNOG" id="KOG3419">
    <property type="taxonomic scope" value="Eukaryota"/>
</dbReference>
<dbReference type="InterPro" id="IPR000307">
    <property type="entry name" value="Ribosomal_bS16"/>
</dbReference>
<dbReference type="InParanoid" id="Q750G6"/>
<dbReference type="SUPFAM" id="SSF54565">
    <property type="entry name" value="Ribosomal protein S16"/>
    <property type="match status" value="1"/>
</dbReference>
<dbReference type="Gene3D" id="3.30.1320.10">
    <property type="match status" value="1"/>
</dbReference>
<dbReference type="OrthoDB" id="407221at2759"/>
<dbReference type="Pfam" id="PF00886">
    <property type="entry name" value="Ribosomal_S16"/>
    <property type="match status" value="1"/>
</dbReference>
<organism evidence="4 5">
    <name type="scientific">Eremothecium gossypii (strain ATCC 10895 / CBS 109.51 / FGSC 9923 / NRRL Y-1056)</name>
    <name type="common">Yeast</name>
    <name type="synonym">Ashbya gossypii</name>
    <dbReference type="NCBI Taxonomy" id="284811"/>
    <lineage>
        <taxon>Eukaryota</taxon>
        <taxon>Fungi</taxon>
        <taxon>Dikarya</taxon>
        <taxon>Ascomycota</taxon>
        <taxon>Saccharomycotina</taxon>
        <taxon>Saccharomycetes</taxon>
        <taxon>Saccharomycetales</taxon>
        <taxon>Saccharomycetaceae</taxon>
        <taxon>Eremothecium</taxon>
    </lineage>
</organism>
<dbReference type="EMBL" id="AE016820">
    <property type="protein sequence ID" value="AAS54477.2"/>
    <property type="molecule type" value="Genomic_DNA"/>
</dbReference>
<dbReference type="OMA" id="GFYNPIA"/>
<protein>
    <submittedName>
        <fullName evidence="4">AGL013Wp</fullName>
    </submittedName>
</protein>